<proteinExistence type="predicted"/>
<dbReference type="Proteomes" id="UP001524473">
    <property type="component" value="Unassembled WGS sequence"/>
</dbReference>
<evidence type="ECO:0008006" key="4">
    <source>
        <dbReference type="Google" id="ProtNLM"/>
    </source>
</evidence>
<comment type="caution">
    <text evidence="2">The sequence shown here is derived from an EMBL/GenBank/DDBJ whole genome shotgun (WGS) entry which is preliminary data.</text>
</comment>
<sequence>MKNHKLFCPDYVLFSLILLFILGGCSGGPAGSGASGPPSPAASPEQTASGEPYEFDRGDFLARYQEALDRLSQGAPPRNPAPADPAGTGFAVVSLDQEVYGVSRFAFLPLSWRDLTDEELLSLAAGMDGLPAGDLLKPSHSRTGLQDSAGELPLLRQSRELSPGEESRLPFLEPGYLYEGNRQDRDPEEGPALFRLSPEEEKEFFAVLPAEDMSGDGLLRYLDAVYGNMPNSYWIPLEGELAYEELPGVLEEAADRFQLGAPPLPPYLALLVPMDGLTEEPRDPSRDYWMVTLLYPSGSQYAVSLRADTGELSAWVRWPQGFYMDGGASASPAASSGAARSEEELQASVAAYAAEVFPQSGGVLSIRGEDGEVPSPYFGPCRRFTLELEDGTSLLLTAAKQDGSLCAMTVLQTP</sequence>
<evidence type="ECO:0000313" key="3">
    <source>
        <dbReference type="Proteomes" id="UP001524473"/>
    </source>
</evidence>
<protein>
    <recommendedName>
        <fullName evidence="4">Lipoprotein</fullName>
    </recommendedName>
</protein>
<reference evidence="2 3" key="1">
    <citation type="submission" date="2022-06" db="EMBL/GenBank/DDBJ databases">
        <title>Isolation of gut microbiota from human fecal samples.</title>
        <authorList>
            <person name="Pamer E.G."/>
            <person name="Barat B."/>
            <person name="Waligurski E."/>
            <person name="Medina S."/>
            <person name="Paddock L."/>
            <person name="Mostad J."/>
        </authorList>
    </citation>
    <scope>NUCLEOTIDE SEQUENCE [LARGE SCALE GENOMIC DNA]</scope>
    <source>
        <strain evidence="2 3">DFI.9.73</strain>
    </source>
</reference>
<name>A0ABT1S2Q3_9FIRM</name>
<gene>
    <name evidence="2" type="ORF">NE695_14910</name>
</gene>
<dbReference type="RefSeq" id="WP_066860278.1">
    <property type="nucleotide sequence ID" value="NZ_CABKVV010000009.1"/>
</dbReference>
<dbReference type="PROSITE" id="PS51257">
    <property type="entry name" value="PROKAR_LIPOPROTEIN"/>
    <property type="match status" value="1"/>
</dbReference>
<accession>A0ABT1S2Q3</accession>
<keyword evidence="3" id="KW-1185">Reference proteome</keyword>
<organism evidence="2 3">
    <name type="scientific">Neglectibacter timonensis</name>
    <dbReference type="NCBI Taxonomy" id="1776382"/>
    <lineage>
        <taxon>Bacteria</taxon>
        <taxon>Bacillati</taxon>
        <taxon>Bacillota</taxon>
        <taxon>Clostridia</taxon>
        <taxon>Eubacteriales</taxon>
        <taxon>Oscillospiraceae</taxon>
        <taxon>Neglectibacter</taxon>
    </lineage>
</organism>
<evidence type="ECO:0000256" key="1">
    <source>
        <dbReference type="SAM" id="MobiDB-lite"/>
    </source>
</evidence>
<dbReference type="GeneID" id="90531126"/>
<evidence type="ECO:0000313" key="2">
    <source>
        <dbReference type="EMBL" id="MCQ4841203.1"/>
    </source>
</evidence>
<feature type="region of interest" description="Disordered" evidence="1">
    <location>
        <begin position="31"/>
        <end position="52"/>
    </location>
</feature>
<dbReference type="EMBL" id="JANFZH010000040">
    <property type="protein sequence ID" value="MCQ4841203.1"/>
    <property type="molecule type" value="Genomic_DNA"/>
</dbReference>